<dbReference type="InterPro" id="IPR026444">
    <property type="entry name" value="Secre_tail"/>
</dbReference>
<organism evidence="2 3">
    <name type="scientific">Mucilaginibacter myungsuensis</name>
    <dbReference type="NCBI Taxonomy" id="649104"/>
    <lineage>
        <taxon>Bacteria</taxon>
        <taxon>Pseudomonadati</taxon>
        <taxon>Bacteroidota</taxon>
        <taxon>Sphingobacteriia</taxon>
        <taxon>Sphingobacteriales</taxon>
        <taxon>Sphingobacteriaceae</taxon>
        <taxon>Mucilaginibacter</taxon>
    </lineage>
</organism>
<name>A0A929KXM6_9SPHI</name>
<proteinExistence type="predicted"/>
<accession>A0A929KXM6</accession>
<evidence type="ECO:0000313" key="2">
    <source>
        <dbReference type="EMBL" id="MBE9663536.1"/>
    </source>
</evidence>
<dbReference type="RefSeq" id="WP_194112760.1">
    <property type="nucleotide sequence ID" value="NZ_JADFFL010000006.1"/>
</dbReference>
<dbReference type="EMBL" id="JADFFL010000006">
    <property type="protein sequence ID" value="MBE9663536.1"/>
    <property type="molecule type" value="Genomic_DNA"/>
</dbReference>
<feature type="chain" id="PRO_5037656909" evidence="1">
    <location>
        <begin position="24"/>
        <end position="129"/>
    </location>
</feature>
<evidence type="ECO:0000313" key="3">
    <source>
        <dbReference type="Proteomes" id="UP000622475"/>
    </source>
</evidence>
<dbReference type="Proteomes" id="UP000622475">
    <property type="component" value="Unassembled WGS sequence"/>
</dbReference>
<dbReference type="AlphaFoldDB" id="A0A929KXM6"/>
<feature type="signal peptide" evidence="1">
    <location>
        <begin position="1"/>
        <end position="23"/>
    </location>
</feature>
<reference evidence="2" key="1">
    <citation type="submission" date="2020-10" db="EMBL/GenBank/DDBJ databases">
        <title>Mucilaginibacter mali sp. nov., isolated from rhizosphere soil of apple orchard.</title>
        <authorList>
            <person name="Lee J.-S."/>
            <person name="Kim H.S."/>
            <person name="Kim J.-S."/>
        </authorList>
    </citation>
    <scope>NUCLEOTIDE SEQUENCE</scope>
    <source>
        <strain evidence="2">KCTC 22746</strain>
    </source>
</reference>
<gene>
    <name evidence="2" type="ORF">IRJ16_16735</name>
</gene>
<protein>
    <submittedName>
        <fullName evidence="2">T9SS type A sorting domain-containing protein</fullName>
    </submittedName>
</protein>
<sequence>MKTIIRTAATVFALALLSTGVFAADTTTKRDTATNEVTAYVSYDNGVVGVDVNIDNATEGASTVTIYDAAGNVLLTDSFKNDSAAIRKNYLVDEVAAGDYVIKVVTNAVAVQKEVSLRSDDSKLLAIAF</sequence>
<dbReference type="NCBIfam" id="TIGR04183">
    <property type="entry name" value="Por_Secre_tail"/>
    <property type="match status" value="1"/>
</dbReference>
<keyword evidence="1" id="KW-0732">Signal</keyword>
<keyword evidence="3" id="KW-1185">Reference proteome</keyword>
<evidence type="ECO:0000256" key="1">
    <source>
        <dbReference type="SAM" id="SignalP"/>
    </source>
</evidence>
<comment type="caution">
    <text evidence="2">The sequence shown here is derived from an EMBL/GenBank/DDBJ whole genome shotgun (WGS) entry which is preliminary data.</text>
</comment>